<proteinExistence type="predicted"/>
<sequence>MGDYGEGGDSVHFLLIAVKNGPEDAAPHTGDWRAPIEPLVQDGAPKRMKPYFPGRILRQLGRNGRNHPPLRSLPSCIRILHLKSALPQIRGVMPLSMLL</sequence>
<accession>A0ABR1ERH0</accession>
<comment type="caution">
    <text evidence="1">The sequence shown here is derived from an EMBL/GenBank/DDBJ whole genome shotgun (WGS) entry which is preliminary data.</text>
</comment>
<reference evidence="1 2" key="1">
    <citation type="submission" date="2023-08" db="EMBL/GenBank/DDBJ databases">
        <title>A Necator americanus chromosomal reference genome.</title>
        <authorList>
            <person name="Ilik V."/>
            <person name="Petrzelkova K.J."/>
            <person name="Pardy F."/>
            <person name="Fuh T."/>
            <person name="Niatou-Singa F.S."/>
            <person name="Gouil Q."/>
            <person name="Baker L."/>
            <person name="Ritchie M.E."/>
            <person name="Jex A.R."/>
            <person name="Gazzola D."/>
            <person name="Li H."/>
            <person name="Toshio Fujiwara R."/>
            <person name="Zhan B."/>
            <person name="Aroian R.V."/>
            <person name="Pafco B."/>
            <person name="Schwarz E.M."/>
        </authorList>
    </citation>
    <scope>NUCLEOTIDE SEQUENCE [LARGE SCALE GENOMIC DNA]</scope>
    <source>
        <strain evidence="1 2">Aroian</strain>
        <tissue evidence="1">Whole animal</tissue>
    </source>
</reference>
<gene>
    <name evidence="1" type="primary">Necator_chrX.g25411</name>
    <name evidence="1" type="ORF">RB195_025245</name>
</gene>
<protein>
    <submittedName>
        <fullName evidence="1">Uncharacterized protein</fullName>
    </submittedName>
</protein>
<name>A0ABR1ERH0_NECAM</name>
<dbReference type="EMBL" id="JAVFWL010000006">
    <property type="protein sequence ID" value="KAK6765235.1"/>
    <property type="molecule type" value="Genomic_DNA"/>
</dbReference>
<dbReference type="Proteomes" id="UP001303046">
    <property type="component" value="Unassembled WGS sequence"/>
</dbReference>
<organism evidence="1 2">
    <name type="scientific">Necator americanus</name>
    <name type="common">Human hookworm</name>
    <dbReference type="NCBI Taxonomy" id="51031"/>
    <lineage>
        <taxon>Eukaryota</taxon>
        <taxon>Metazoa</taxon>
        <taxon>Ecdysozoa</taxon>
        <taxon>Nematoda</taxon>
        <taxon>Chromadorea</taxon>
        <taxon>Rhabditida</taxon>
        <taxon>Rhabditina</taxon>
        <taxon>Rhabditomorpha</taxon>
        <taxon>Strongyloidea</taxon>
        <taxon>Ancylostomatidae</taxon>
        <taxon>Bunostominae</taxon>
        <taxon>Necator</taxon>
    </lineage>
</organism>
<evidence type="ECO:0000313" key="2">
    <source>
        <dbReference type="Proteomes" id="UP001303046"/>
    </source>
</evidence>
<evidence type="ECO:0000313" key="1">
    <source>
        <dbReference type="EMBL" id="KAK6765235.1"/>
    </source>
</evidence>
<keyword evidence="2" id="KW-1185">Reference proteome</keyword>